<dbReference type="Proteomes" id="UP000236291">
    <property type="component" value="Unassembled WGS sequence"/>
</dbReference>
<feature type="compositionally biased region" description="Acidic residues" evidence="1">
    <location>
        <begin position="26"/>
        <end position="35"/>
    </location>
</feature>
<dbReference type="EMBL" id="ASHM01053976">
    <property type="protein sequence ID" value="PNX87492.1"/>
    <property type="molecule type" value="Genomic_DNA"/>
</dbReference>
<reference evidence="2 3" key="2">
    <citation type="journal article" date="2017" name="Front. Plant Sci.">
        <title>Gene Classification and Mining of Molecular Markers Useful in Red Clover (Trifolium pratense) Breeding.</title>
        <authorList>
            <person name="Istvanek J."/>
            <person name="Dluhosova J."/>
            <person name="Dluhos P."/>
            <person name="Patkova L."/>
            <person name="Nedelnik J."/>
            <person name="Repkova J."/>
        </authorList>
    </citation>
    <scope>NUCLEOTIDE SEQUENCE [LARGE SCALE GENOMIC DNA]</scope>
    <source>
        <strain evidence="3">cv. Tatra</strain>
        <tissue evidence="2">Young leaves</tissue>
    </source>
</reference>
<feature type="compositionally biased region" description="Basic and acidic residues" evidence="1">
    <location>
        <begin position="1"/>
        <end position="15"/>
    </location>
</feature>
<organism evidence="2 3">
    <name type="scientific">Trifolium pratense</name>
    <name type="common">Red clover</name>
    <dbReference type="NCBI Taxonomy" id="57577"/>
    <lineage>
        <taxon>Eukaryota</taxon>
        <taxon>Viridiplantae</taxon>
        <taxon>Streptophyta</taxon>
        <taxon>Embryophyta</taxon>
        <taxon>Tracheophyta</taxon>
        <taxon>Spermatophyta</taxon>
        <taxon>Magnoliopsida</taxon>
        <taxon>eudicotyledons</taxon>
        <taxon>Gunneridae</taxon>
        <taxon>Pentapetalae</taxon>
        <taxon>rosids</taxon>
        <taxon>fabids</taxon>
        <taxon>Fabales</taxon>
        <taxon>Fabaceae</taxon>
        <taxon>Papilionoideae</taxon>
        <taxon>50 kb inversion clade</taxon>
        <taxon>NPAAA clade</taxon>
        <taxon>Hologalegina</taxon>
        <taxon>IRL clade</taxon>
        <taxon>Trifolieae</taxon>
        <taxon>Trifolium</taxon>
    </lineage>
</organism>
<gene>
    <name evidence="2" type="ORF">L195_g043581</name>
</gene>
<evidence type="ECO:0000256" key="1">
    <source>
        <dbReference type="SAM" id="MobiDB-lite"/>
    </source>
</evidence>
<reference evidence="2 3" key="1">
    <citation type="journal article" date="2014" name="Am. J. Bot.">
        <title>Genome assembly and annotation for red clover (Trifolium pratense; Fabaceae).</title>
        <authorList>
            <person name="Istvanek J."/>
            <person name="Jaros M."/>
            <person name="Krenek A."/>
            <person name="Repkova J."/>
        </authorList>
    </citation>
    <scope>NUCLEOTIDE SEQUENCE [LARGE SCALE GENOMIC DNA]</scope>
    <source>
        <strain evidence="3">cv. Tatra</strain>
        <tissue evidence="2">Young leaves</tissue>
    </source>
</reference>
<accession>A0A2K3M9N3</accession>
<name>A0A2K3M9N3_TRIPR</name>
<evidence type="ECO:0000313" key="2">
    <source>
        <dbReference type="EMBL" id="PNX87492.1"/>
    </source>
</evidence>
<proteinExistence type="predicted"/>
<comment type="caution">
    <text evidence="2">The sequence shown here is derived from an EMBL/GenBank/DDBJ whole genome shotgun (WGS) entry which is preliminary data.</text>
</comment>
<protein>
    <submittedName>
        <fullName evidence="2">Zinc finger CCCH domain-containing protein 62-like</fullName>
    </submittedName>
</protein>
<evidence type="ECO:0000313" key="3">
    <source>
        <dbReference type="Proteomes" id="UP000236291"/>
    </source>
</evidence>
<sequence>MATKEDSSMDFHEIIIESEGSNSNSEWDDSEEDPDYDMLEETHRSFSNLSLKNKAKKRIVENMGMDSAINSEVLELNTPSVDGDSFEKVQKIIKGLSHFL</sequence>
<feature type="region of interest" description="Disordered" evidence="1">
    <location>
        <begin position="1"/>
        <end position="35"/>
    </location>
</feature>
<dbReference type="AlphaFoldDB" id="A0A2K3M9N3"/>